<dbReference type="InterPro" id="IPR019775">
    <property type="entry name" value="WD40_repeat_CS"/>
</dbReference>
<dbReference type="eggNOG" id="KOG4155">
    <property type="taxonomic scope" value="Eukaryota"/>
</dbReference>
<dbReference type="InterPro" id="IPR040132">
    <property type="entry name" value="Tex1/THOC3"/>
</dbReference>
<evidence type="ECO:0000256" key="3">
    <source>
        <dbReference type="ARBA" id="ARBA00046343"/>
    </source>
</evidence>
<dbReference type="OMA" id="RIRVWIA"/>
<feature type="region of interest" description="Disordered" evidence="5">
    <location>
        <begin position="416"/>
        <end position="491"/>
    </location>
</feature>
<dbReference type="KEGG" id="ndi:NDAI_0F04030"/>
<proteinExistence type="inferred from homology"/>
<dbReference type="Proteomes" id="UP000000689">
    <property type="component" value="Chromosome 6"/>
</dbReference>
<dbReference type="Pfam" id="PF00400">
    <property type="entry name" value="WD40"/>
    <property type="match status" value="3"/>
</dbReference>
<evidence type="ECO:0000256" key="5">
    <source>
        <dbReference type="SAM" id="MobiDB-lite"/>
    </source>
</evidence>
<feature type="compositionally biased region" description="Basic and acidic residues" evidence="5">
    <location>
        <begin position="440"/>
        <end position="449"/>
    </location>
</feature>
<keyword evidence="7" id="KW-1185">Reference proteome</keyword>
<protein>
    <submittedName>
        <fullName evidence="6">Uncharacterized protein</fullName>
    </submittedName>
</protein>
<dbReference type="PROSITE" id="PS50294">
    <property type="entry name" value="WD_REPEATS_REGION"/>
    <property type="match status" value="1"/>
</dbReference>
<dbReference type="OrthoDB" id="340259at2759"/>
<evidence type="ECO:0000256" key="2">
    <source>
        <dbReference type="ARBA" id="ARBA00022737"/>
    </source>
</evidence>
<feature type="compositionally biased region" description="Basic and acidic residues" evidence="5">
    <location>
        <begin position="464"/>
        <end position="491"/>
    </location>
</feature>
<dbReference type="Gene3D" id="2.130.10.10">
    <property type="entry name" value="YVTN repeat-like/Quinoprotein amine dehydrogenase"/>
    <property type="match status" value="2"/>
</dbReference>
<evidence type="ECO:0000313" key="7">
    <source>
        <dbReference type="Proteomes" id="UP000000689"/>
    </source>
</evidence>
<dbReference type="RefSeq" id="XP_003670964.1">
    <property type="nucleotide sequence ID" value="XM_003670916.1"/>
</dbReference>
<evidence type="ECO:0000313" key="6">
    <source>
        <dbReference type="EMBL" id="CCD25721.1"/>
    </source>
</evidence>
<accession>G0WD60</accession>
<feature type="repeat" description="WD" evidence="4">
    <location>
        <begin position="268"/>
        <end position="303"/>
    </location>
</feature>
<dbReference type="PROSITE" id="PS50082">
    <property type="entry name" value="WD_REPEATS_2"/>
    <property type="match status" value="1"/>
</dbReference>
<dbReference type="InterPro" id="IPR036322">
    <property type="entry name" value="WD40_repeat_dom_sf"/>
</dbReference>
<dbReference type="AlphaFoldDB" id="G0WD60"/>
<sequence>MTELSAKKLQSFVNQTTMNTQVANDMTSQFFTTALHSNHSSFIEDDRYTHVITKSKSRFSSSQMTPNEILALEFHPTGKYLAYSRVDGSLTVWSNIQLPSFIKAKKHYLKDATGNDRVITDLSFNPSDLNEFATVSNSNEILIWKPDQSPSINKLKTINSLGNKSKINKCSFDPKGDWLVATTKSECIYLFNVKEDYSLVSTLNVSDIRKNDIVYFISWDNSGRNLFIGFKSGYLAVLTLDNEEKINDNSPGSNTDNVCTRFSLRFSLCAHRSSVSAIKMDPWGRFVATGSSDGTCAIWDIKTMCCSMIFNGINGAVLSMDIDYIGKTLVVCSGDNKFRVFNINTGELINSMDFEDYNSQLIVKFFPNNFWFVLSDKNDTIKVFSTLVGVSDPVKVWGVEYERALQLLKNNKLSGDYNHSSNDPRNAANVKNNNSSMSSSRRENSDSIRRSRQGNISRVSKGVQKMDRERTDRDGSKRQGIPRDRPSRFNQ</sequence>
<dbReference type="InterPro" id="IPR015943">
    <property type="entry name" value="WD40/YVTN_repeat-like_dom_sf"/>
</dbReference>
<keyword evidence="2" id="KW-0677">Repeat</keyword>
<name>G0WD60_NAUDC</name>
<keyword evidence="1 4" id="KW-0853">WD repeat</keyword>
<dbReference type="HOGENOM" id="CLU_041466_0_0_1"/>
<dbReference type="SUPFAM" id="SSF50978">
    <property type="entry name" value="WD40 repeat-like"/>
    <property type="match status" value="1"/>
</dbReference>
<dbReference type="PROSITE" id="PS00678">
    <property type="entry name" value="WD_REPEATS_1"/>
    <property type="match status" value="1"/>
</dbReference>
<evidence type="ECO:0000256" key="1">
    <source>
        <dbReference type="ARBA" id="ARBA00022574"/>
    </source>
</evidence>
<reference evidence="6 7" key="1">
    <citation type="journal article" date="2011" name="Proc. Natl. Acad. Sci. U.S.A.">
        <title>Evolutionary erosion of yeast sex chromosomes by mating-type switching accidents.</title>
        <authorList>
            <person name="Gordon J.L."/>
            <person name="Armisen D."/>
            <person name="Proux-Wera E."/>
            <person name="Oheigeartaigh S.S."/>
            <person name="Byrne K.P."/>
            <person name="Wolfe K.H."/>
        </authorList>
    </citation>
    <scope>NUCLEOTIDE SEQUENCE [LARGE SCALE GENOMIC DNA]</scope>
    <source>
        <strain evidence="7">ATCC 10597 / BCRC 20456 / CBS 421 / NBRC 0211 / NRRL Y-12639</strain>
    </source>
</reference>
<feature type="compositionally biased region" description="Low complexity" evidence="5">
    <location>
        <begin position="425"/>
        <end position="439"/>
    </location>
</feature>
<dbReference type="GO" id="GO:0000445">
    <property type="term" value="C:THO complex part of transcription export complex"/>
    <property type="evidence" value="ECO:0007669"/>
    <property type="project" value="TreeGrafter"/>
</dbReference>
<dbReference type="InterPro" id="IPR001680">
    <property type="entry name" value="WD40_rpt"/>
</dbReference>
<dbReference type="GO" id="GO:0006406">
    <property type="term" value="P:mRNA export from nucleus"/>
    <property type="evidence" value="ECO:0007669"/>
    <property type="project" value="InterPro"/>
</dbReference>
<organism evidence="6 7">
    <name type="scientific">Naumovozyma dairenensis (strain ATCC 10597 / BCRC 20456 / CBS 421 / NBRC 0211 / NRRL Y-12639)</name>
    <name type="common">Saccharomyces dairenensis</name>
    <dbReference type="NCBI Taxonomy" id="1071378"/>
    <lineage>
        <taxon>Eukaryota</taxon>
        <taxon>Fungi</taxon>
        <taxon>Dikarya</taxon>
        <taxon>Ascomycota</taxon>
        <taxon>Saccharomycotina</taxon>
        <taxon>Saccharomycetes</taxon>
        <taxon>Saccharomycetales</taxon>
        <taxon>Saccharomycetaceae</taxon>
        <taxon>Naumovozyma</taxon>
    </lineage>
</organism>
<evidence type="ECO:0000256" key="4">
    <source>
        <dbReference type="PROSITE-ProRule" id="PRU00221"/>
    </source>
</evidence>
<dbReference type="EMBL" id="HE580272">
    <property type="protein sequence ID" value="CCD25721.1"/>
    <property type="molecule type" value="Genomic_DNA"/>
</dbReference>
<dbReference type="SMART" id="SM00320">
    <property type="entry name" value="WD40"/>
    <property type="match status" value="6"/>
</dbReference>
<dbReference type="GeneID" id="11497059"/>
<dbReference type="STRING" id="1071378.G0WD60"/>
<dbReference type="PANTHER" id="PTHR22839">
    <property type="entry name" value="THO COMPLEX SUBUNIT 3 THO3"/>
    <property type="match status" value="1"/>
</dbReference>
<gene>
    <name evidence="6" type="primary">NDAI0F04030</name>
    <name evidence="6" type="ordered locus">NDAI_0F04030</name>
</gene>
<dbReference type="PANTHER" id="PTHR22839:SF0">
    <property type="entry name" value="THO COMPLEX SUBUNIT 3"/>
    <property type="match status" value="1"/>
</dbReference>
<comment type="similarity">
    <text evidence="3">Belongs to the THOC3 family.</text>
</comment>